<evidence type="ECO:0000313" key="2">
    <source>
        <dbReference type="EMBL" id="EKM58921.1"/>
    </source>
</evidence>
<dbReference type="Proteomes" id="UP000008370">
    <property type="component" value="Unassembled WGS sequence"/>
</dbReference>
<dbReference type="HOGENOM" id="CLU_2441586_0_0_1"/>
<dbReference type="RefSeq" id="XP_007391509.1">
    <property type="nucleotide sequence ID" value="XM_007391447.1"/>
</dbReference>
<protein>
    <submittedName>
        <fullName evidence="2">Uncharacterized protein</fullName>
    </submittedName>
</protein>
<feature type="region of interest" description="Disordered" evidence="1">
    <location>
        <begin position="55"/>
        <end position="90"/>
    </location>
</feature>
<evidence type="ECO:0000256" key="1">
    <source>
        <dbReference type="SAM" id="MobiDB-lite"/>
    </source>
</evidence>
<evidence type="ECO:0000313" key="3">
    <source>
        <dbReference type="Proteomes" id="UP000008370"/>
    </source>
</evidence>
<dbReference type="EMBL" id="JH930469">
    <property type="protein sequence ID" value="EKM58921.1"/>
    <property type="molecule type" value="Genomic_DNA"/>
</dbReference>
<sequence length="90" mass="10563">MKNDLVNETFACRNAVSESDYKHVSRMYRKGTRQVQYADFNYVAYNRELYDALKEQQKEDDGVGTSQTQPTKRKHDGQAGEWQARKRARV</sequence>
<accession>K5V824</accession>
<reference evidence="2 3" key="1">
    <citation type="journal article" date="2012" name="BMC Genomics">
        <title>Comparative genomics of the white-rot fungi, Phanerochaete carnosa and P. chrysosporium, to elucidate the genetic basis of the distinct wood types they colonize.</title>
        <authorList>
            <person name="Suzuki H."/>
            <person name="MacDonald J."/>
            <person name="Syed K."/>
            <person name="Salamov A."/>
            <person name="Hori C."/>
            <person name="Aerts A."/>
            <person name="Henrissat B."/>
            <person name="Wiebenga A."/>
            <person name="vanKuyk P.A."/>
            <person name="Barry K."/>
            <person name="Lindquist E."/>
            <person name="LaButti K."/>
            <person name="Lapidus A."/>
            <person name="Lucas S."/>
            <person name="Coutinho P."/>
            <person name="Gong Y."/>
            <person name="Samejima M."/>
            <person name="Mahadevan R."/>
            <person name="Abou-Zaid M."/>
            <person name="de Vries R.P."/>
            <person name="Igarashi K."/>
            <person name="Yadav J.S."/>
            <person name="Grigoriev I.V."/>
            <person name="Master E.R."/>
        </authorList>
    </citation>
    <scope>NUCLEOTIDE SEQUENCE [LARGE SCALE GENOMIC DNA]</scope>
    <source>
        <strain evidence="2 3">HHB-10118-sp</strain>
    </source>
</reference>
<dbReference type="GeneID" id="18914542"/>
<dbReference type="AlphaFoldDB" id="K5V824"/>
<proteinExistence type="predicted"/>
<organism evidence="2 3">
    <name type="scientific">Phanerochaete carnosa (strain HHB-10118-sp)</name>
    <name type="common">White-rot fungus</name>
    <name type="synonym">Peniophora carnosa</name>
    <dbReference type="NCBI Taxonomy" id="650164"/>
    <lineage>
        <taxon>Eukaryota</taxon>
        <taxon>Fungi</taxon>
        <taxon>Dikarya</taxon>
        <taxon>Basidiomycota</taxon>
        <taxon>Agaricomycotina</taxon>
        <taxon>Agaricomycetes</taxon>
        <taxon>Polyporales</taxon>
        <taxon>Phanerochaetaceae</taxon>
        <taxon>Phanerochaete</taxon>
    </lineage>
</organism>
<keyword evidence="3" id="KW-1185">Reference proteome</keyword>
<name>K5V824_PHACS</name>
<gene>
    <name evidence="2" type="ORF">PHACADRAFT_249040</name>
</gene>
<dbReference type="InParanoid" id="K5V824"/>
<dbReference type="KEGG" id="pco:PHACADRAFT_249040"/>